<dbReference type="Proteomes" id="UP000305674">
    <property type="component" value="Unassembled WGS sequence"/>
</dbReference>
<dbReference type="PANTHER" id="PTHR43177:SF9">
    <property type="entry name" value="PROTEIN NRFC"/>
    <property type="match status" value="1"/>
</dbReference>
<dbReference type="PANTHER" id="PTHR43177">
    <property type="entry name" value="PROTEIN NRFC"/>
    <property type="match status" value="1"/>
</dbReference>
<dbReference type="RefSeq" id="WP_136853841.1">
    <property type="nucleotide sequence ID" value="NZ_SWCI01000009.1"/>
</dbReference>
<dbReference type="OrthoDB" id="9779457at2"/>
<feature type="signal peptide" evidence="5">
    <location>
        <begin position="1"/>
        <end position="27"/>
    </location>
</feature>
<evidence type="ECO:0000259" key="6">
    <source>
        <dbReference type="PROSITE" id="PS51379"/>
    </source>
</evidence>
<keyword evidence="5" id="KW-0732">Signal</keyword>
<feature type="domain" description="4Fe-4S ferredoxin-type" evidence="6">
    <location>
        <begin position="112"/>
        <end position="141"/>
    </location>
</feature>
<dbReference type="PROSITE" id="PS51318">
    <property type="entry name" value="TAT"/>
    <property type="match status" value="1"/>
</dbReference>
<dbReference type="EMBL" id="SWCI01000009">
    <property type="protein sequence ID" value="TKB48147.1"/>
    <property type="molecule type" value="Genomic_DNA"/>
</dbReference>
<dbReference type="PROSITE" id="PS51379">
    <property type="entry name" value="4FE4S_FER_2"/>
    <property type="match status" value="3"/>
</dbReference>
<evidence type="ECO:0000256" key="2">
    <source>
        <dbReference type="ARBA" id="ARBA00022723"/>
    </source>
</evidence>
<dbReference type="Gene3D" id="3.30.70.20">
    <property type="match status" value="2"/>
</dbReference>
<dbReference type="CDD" id="cd10551">
    <property type="entry name" value="PsrB"/>
    <property type="match status" value="1"/>
</dbReference>
<dbReference type="InterPro" id="IPR006311">
    <property type="entry name" value="TAT_signal"/>
</dbReference>
<evidence type="ECO:0000256" key="5">
    <source>
        <dbReference type="SAM" id="SignalP"/>
    </source>
</evidence>
<gene>
    <name evidence="7" type="ORF">FCL40_13540</name>
</gene>
<reference evidence="7 8" key="1">
    <citation type="submission" date="2019-04" db="EMBL/GenBank/DDBJ databases">
        <authorList>
            <person name="Hwang J.C."/>
        </authorList>
    </citation>
    <scope>NUCLEOTIDE SEQUENCE [LARGE SCALE GENOMIC DNA]</scope>
    <source>
        <strain evidence="7 8">IMCC35001</strain>
    </source>
</reference>
<keyword evidence="2" id="KW-0479">Metal-binding</keyword>
<evidence type="ECO:0000313" key="7">
    <source>
        <dbReference type="EMBL" id="TKB48147.1"/>
    </source>
</evidence>
<sequence length="231" mass="25550">MLDRRSLLKMAAGSAALTLIPSTSLLAQTQGKRMAMVFDVRRCTGCLSCSVSCSIENQVPEGRARTRVTQSSMETADGVATLAVPNQCNHCDKPSCVEVCPKNATYKREEDGIVVIDYDKCIHCQRCVKACPYGARRKDPKYKTAPEKCNFCVHRLQQGLLPACVETCIGEARVFGDLNDPNSEVAKLVRDNRVYGMLPDSGNLPSILYIGLPQPSDDKKILKLNHLEWQR</sequence>
<evidence type="ECO:0000313" key="8">
    <source>
        <dbReference type="Proteomes" id="UP000305674"/>
    </source>
</evidence>
<dbReference type="Pfam" id="PF13247">
    <property type="entry name" value="Fer4_11"/>
    <property type="match status" value="1"/>
</dbReference>
<proteinExistence type="predicted"/>
<dbReference type="GO" id="GO:0051539">
    <property type="term" value="F:4 iron, 4 sulfur cluster binding"/>
    <property type="evidence" value="ECO:0007669"/>
    <property type="project" value="UniProtKB-KW"/>
</dbReference>
<dbReference type="PROSITE" id="PS00198">
    <property type="entry name" value="4FE4S_FER_1"/>
    <property type="match status" value="1"/>
</dbReference>
<dbReference type="GO" id="GO:0046872">
    <property type="term" value="F:metal ion binding"/>
    <property type="evidence" value="ECO:0007669"/>
    <property type="project" value="UniProtKB-KW"/>
</dbReference>
<dbReference type="AlphaFoldDB" id="A0A4U1BB81"/>
<evidence type="ECO:0000256" key="3">
    <source>
        <dbReference type="ARBA" id="ARBA00023004"/>
    </source>
</evidence>
<evidence type="ECO:0000256" key="1">
    <source>
        <dbReference type="ARBA" id="ARBA00022485"/>
    </source>
</evidence>
<protein>
    <submittedName>
        <fullName evidence="7">4Fe-4S dicluster domain-containing protein</fullName>
    </submittedName>
</protein>
<comment type="caution">
    <text evidence="7">The sequence shown here is derived from an EMBL/GenBank/DDBJ whole genome shotgun (WGS) entry which is preliminary data.</text>
</comment>
<keyword evidence="3" id="KW-0408">Iron</keyword>
<organism evidence="7 8">
    <name type="scientific">Ferrimonas sediminicola</name>
    <dbReference type="NCBI Taxonomy" id="2569538"/>
    <lineage>
        <taxon>Bacteria</taxon>
        <taxon>Pseudomonadati</taxon>
        <taxon>Pseudomonadota</taxon>
        <taxon>Gammaproteobacteria</taxon>
        <taxon>Alteromonadales</taxon>
        <taxon>Ferrimonadaceae</taxon>
        <taxon>Ferrimonas</taxon>
    </lineage>
</organism>
<keyword evidence="1" id="KW-0004">4Fe-4S</keyword>
<keyword evidence="4" id="KW-0411">Iron-sulfur</keyword>
<dbReference type="SUPFAM" id="SSF54862">
    <property type="entry name" value="4Fe-4S ferredoxins"/>
    <property type="match status" value="1"/>
</dbReference>
<dbReference type="InterPro" id="IPR017896">
    <property type="entry name" value="4Fe4S_Fe-S-bd"/>
</dbReference>
<dbReference type="InterPro" id="IPR050954">
    <property type="entry name" value="ET_IronSulfur_Cluster-Binding"/>
</dbReference>
<feature type="domain" description="4Fe-4S ferredoxin-type" evidence="6">
    <location>
        <begin position="34"/>
        <end position="63"/>
    </location>
</feature>
<evidence type="ECO:0000256" key="4">
    <source>
        <dbReference type="ARBA" id="ARBA00023014"/>
    </source>
</evidence>
<feature type="domain" description="4Fe-4S ferredoxin-type" evidence="6">
    <location>
        <begin position="78"/>
        <end position="110"/>
    </location>
</feature>
<dbReference type="InterPro" id="IPR017900">
    <property type="entry name" value="4Fe4S_Fe_S_CS"/>
</dbReference>
<accession>A0A4U1BB81</accession>
<feature type="chain" id="PRO_5020867359" evidence="5">
    <location>
        <begin position="28"/>
        <end position="231"/>
    </location>
</feature>
<keyword evidence="8" id="KW-1185">Reference proteome</keyword>
<name>A0A4U1BB81_9GAMM</name>